<gene>
    <name evidence="1" type="ORF">PR048_019337</name>
</gene>
<dbReference type="Proteomes" id="UP001159363">
    <property type="component" value="Chromosome 6"/>
</dbReference>
<keyword evidence="2" id="KW-1185">Reference proteome</keyword>
<proteinExistence type="predicted"/>
<protein>
    <submittedName>
        <fullName evidence="1">Uncharacterized protein</fullName>
    </submittedName>
</protein>
<accession>A0ABQ9H3J9</accession>
<evidence type="ECO:0000313" key="2">
    <source>
        <dbReference type="Proteomes" id="UP001159363"/>
    </source>
</evidence>
<organism evidence="1 2">
    <name type="scientific">Dryococelus australis</name>
    <dbReference type="NCBI Taxonomy" id="614101"/>
    <lineage>
        <taxon>Eukaryota</taxon>
        <taxon>Metazoa</taxon>
        <taxon>Ecdysozoa</taxon>
        <taxon>Arthropoda</taxon>
        <taxon>Hexapoda</taxon>
        <taxon>Insecta</taxon>
        <taxon>Pterygota</taxon>
        <taxon>Neoptera</taxon>
        <taxon>Polyneoptera</taxon>
        <taxon>Phasmatodea</taxon>
        <taxon>Verophasmatodea</taxon>
        <taxon>Anareolatae</taxon>
        <taxon>Phasmatidae</taxon>
        <taxon>Eurycanthinae</taxon>
        <taxon>Dryococelus</taxon>
    </lineage>
</organism>
<name>A0ABQ9H3J9_9NEOP</name>
<comment type="caution">
    <text evidence="1">The sequence shown here is derived from an EMBL/GenBank/DDBJ whole genome shotgun (WGS) entry which is preliminary data.</text>
</comment>
<sequence>MGKQQNTGTESIAGYIRKHLQTGYPMHQVQHALCLTGIREPGVSATHTQSDEYLLQQVPRSHHQPYCIHGLRATVAERLAHSPPTKANRVQSLAVFSHVGIVPDDTVGRRIISGISRFPAPSFQHHSIFYSITLIGSQDLAAAQISSLNHSIHMTSNNGTNLISITSK</sequence>
<dbReference type="EMBL" id="JARBHB010000007">
    <property type="protein sequence ID" value="KAJ8878751.1"/>
    <property type="molecule type" value="Genomic_DNA"/>
</dbReference>
<reference evidence="1 2" key="1">
    <citation type="submission" date="2023-02" db="EMBL/GenBank/DDBJ databases">
        <title>LHISI_Scaffold_Assembly.</title>
        <authorList>
            <person name="Stuart O.P."/>
            <person name="Cleave R."/>
            <person name="Magrath M.J.L."/>
            <person name="Mikheyev A.S."/>
        </authorList>
    </citation>
    <scope>NUCLEOTIDE SEQUENCE [LARGE SCALE GENOMIC DNA]</scope>
    <source>
        <strain evidence="1">Daus_M_001</strain>
        <tissue evidence="1">Leg muscle</tissue>
    </source>
</reference>
<evidence type="ECO:0000313" key="1">
    <source>
        <dbReference type="EMBL" id="KAJ8878751.1"/>
    </source>
</evidence>